<dbReference type="GO" id="GO:0005737">
    <property type="term" value="C:cytoplasm"/>
    <property type="evidence" value="ECO:0007669"/>
    <property type="project" value="TreeGrafter"/>
</dbReference>
<dbReference type="RefSeq" id="WP_072703159.1">
    <property type="nucleotide sequence ID" value="NZ_FMJB01000015.1"/>
</dbReference>
<dbReference type="Gene3D" id="3.60.15.10">
    <property type="entry name" value="Ribonuclease Z/Hydroxyacylglutathione hydrolase-like"/>
    <property type="match status" value="1"/>
</dbReference>
<dbReference type="PANTHER" id="PTHR15032:SF4">
    <property type="entry name" value="N-ACYL-PHOSPHATIDYLETHANOLAMINE-HYDROLYZING PHOSPHOLIPASE D"/>
    <property type="match status" value="1"/>
</dbReference>
<organism evidence="2 3">
    <name type="scientific">Donghicola eburneus</name>
    <dbReference type="NCBI Taxonomy" id="393278"/>
    <lineage>
        <taxon>Bacteria</taxon>
        <taxon>Pseudomonadati</taxon>
        <taxon>Pseudomonadota</taxon>
        <taxon>Alphaproteobacteria</taxon>
        <taxon>Rhodobacterales</taxon>
        <taxon>Roseobacteraceae</taxon>
        <taxon>Donghicola</taxon>
    </lineage>
</organism>
<keyword evidence="3" id="KW-1185">Reference proteome</keyword>
<gene>
    <name evidence="2" type="ORF">KARMA_0376</name>
</gene>
<dbReference type="EMBL" id="FMJB01000015">
    <property type="protein sequence ID" value="SCM66203.1"/>
    <property type="molecule type" value="Genomic_DNA"/>
</dbReference>
<reference evidence="3" key="1">
    <citation type="submission" date="2016-09" db="EMBL/GenBank/DDBJ databases">
        <authorList>
            <person name="Wibberg D."/>
        </authorList>
    </citation>
    <scope>NUCLEOTIDE SEQUENCE [LARGE SCALE GENOMIC DNA]</scope>
</reference>
<protein>
    <submittedName>
        <fullName evidence="2">Putative secreted protein</fullName>
    </submittedName>
</protein>
<dbReference type="PROSITE" id="PS51257">
    <property type="entry name" value="PROKAR_LIPOPROTEIN"/>
    <property type="match status" value="1"/>
</dbReference>
<feature type="domain" description="Metallo-beta-lactamase" evidence="1">
    <location>
        <begin position="110"/>
        <end position="307"/>
    </location>
</feature>
<dbReference type="InterPro" id="IPR001279">
    <property type="entry name" value="Metallo-B-lactamas"/>
</dbReference>
<dbReference type="PANTHER" id="PTHR15032">
    <property type="entry name" value="N-ACYL-PHOSPHATIDYLETHANOLAMINE-HYDROLYZING PHOSPHOLIPASE D"/>
    <property type="match status" value="1"/>
</dbReference>
<dbReference type="AlphaFoldDB" id="A0A1M4MV98"/>
<evidence type="ECO:0000313" key="3">
    <source>
        <dbReference type="Proteomes" id="UP000184085"/>
    </source>
</evidence>
<evidence type="ECO:0000259" key="1">
    <source>
        <dbReference type="Pfam" id="PF12706"/>
    </source>
</evidence>
<dbReference type="Proteomes" id="UP000184085">
    <property type="component" value="Unassembled WGS sequence"/>
</dbReference>
<dbReference type="InterPro" id="IPR036866">
    <property type="entry name" value="RibonucZ/Hydroxyglut_hydro"/>
</dbReference>
<sequence length="352" mass="39087">MNRRTLLQSAAAFLGVSTVGCTTTVAVRSGKNRYYEGPVTDHFDGVRFFNPDGSPPKGFRDLLRWRMGEDPTEWPAEVPVLTVRPERRVDDLTVTMVGHATMLVQTRGLNILTDPWWSERASPVSFAGPKRVTKPGISFEDLPPIDLILLSHCHYDHMDLATLTRLKAEHDPLVITPLGNDTIIQSTGLRTEVLDWGQSTNFGQLGIHCTPCHHWGARGVSDRSMALWGTFVLTGPGGSVVFIGDTGFDQGRPYRDLPAQFGPIRAELLPIGAYDPRWFMADQHQNPDEAVQGFLLSKAAYAVGHHWGTIQLTNEGRNDPRFALEEALEAHNVAQNRFRALEAGEFWAIPSI</sequence>
<evidence type="ECO:0000313" key="2">
    <source>
        <dbReference type="EMBL" id="SCM66203.1"/>
    </source>
</evidence>
<dbReference type="Pfam" id="PF12706">
    <property type="entry name" value="Lactamase_B_2"/>
    <property type="match status" value="1"/>
</dbReference>
<name>A0A1M4MV98_9RHOB</name>
<proteinExistence type="predicted"/>
<dbReference type="SUPFAM" id="SSF56281">
    <property type="entry name" value="Metallo-hydrolase/oxidoreductase"/>
    <property type="match status" value="1"/>
</dbReference>
<accession>A0A1M4MV98</accession>